<sequence>MWRGCRGEGPFTDEGGRKRGREGGTERARERERGWEMQGRQSGPLINLKVSYGLSFHERMILAQASFGEVKRLLVHEIGLRPPEQRLLFRGKEKEDNDLLHVAGIKDKSKVILVEDPTTRERKLEKLKQSKMTFKACKAVAAVSSEVDKLGGRLSIIEGVVQTGNKVPESDFNVLSEMFMRQLLKLDSIEAEGEAKVQRRLHVKRVQNFVEVVNGLKARNSRLQAFASPNSGVTTKWETFEIGVGNLTAPPPNFSRLKTD</sequence>
<dbReference type="EMBL" id="CM055109">
    <property type="protein sequence ID" value="KAJ7522496.1"/>
    <property type="molecule type" value="Genomic_DNA"/>
</dbReference>
<evidence type="ECO:0000313" key="1">
    <source>
        <dbReference type="EMBL" id="KAJ7522496.1"/>
    </source>
</evidence>
<reference evidence="2" key="1">
    <citation type="journal article" date="2024" name="Proc. Natl. Acad. Sci. U.S.A.">
        <title>Extraordinary preservation of gene collinearity over three hundred million years revealed in homosporous lycophytes.</title>
        <authorList>
            <person name="Li C."/>
            <person name="Wickell D."/>
            <person name="Kuo L.Y."/>
            <person name="Chen X."/>
            <person name="Nie B."/>
            <person name="Liao X."/>
            <person name="Peng D."/>
            <person name="Ji J."/>
            <person name="Jenkins J."/>
            <person name="Williams M."/>
            <person name="Shu S."/>
            <person name="Plott C."/>
            <person name="Barry K."/>
            <person name="Rajasekar S."/>
            <person name="Grimwood J."/>
            <person name="Han X."/>
            <person name="Sun S."/>
            <person name="Hou Z."/>
            <person name="He W."/>
            <person name="Dai G."/>
            <person name="Sun C."/>
            <person name="Schmutz J."/>
            <person name="Leebens-Mack J.H."/>
            <person name="Li F.W."/>
            <person name="Wang L."/>
        </authorList>
    </citation>
    <scope>NUCLEOTIDE SEQUENCE [LARGE SCALE GENOMIC DNA]</scope>
    <source>
        <strain evidence="2">cv. PW_Plant_1</strain>
    </source>
</reference>
<protein>
    <submittedName>
        <fullName evidence="1">Uncharacterized protein</fullName>
    </submittedName>
</protein>
<keyword evidence="2" id="KW-1185">Reference proteome</keyword>
<evidence type="ECO:0000313" key="2">
    <source>
        <dbReference type="Proteomes" id="UP001162992"/>
    </source>
</evidence>
<proteinExistence type="predicted"/>
<organism evidence="1 2">
    <name type="scientific">Diphasiastrum complanatum</name>
    <name type="common">Issler's clubmoss</name>
    <name type="synonym">Lycopodium complanatum</name>
    <dbReference type="NCBI Taxonomy" id="34168"/>
    <lineage>
        <taxon>Eukaryota</taxon>
        <taxon>Viridiplantae</taxon>
        <taxon>Streptophyta</taxon>
        <taxon>Embryophyta</taxon>
        <taxon>Tracheophyta</taxon>
        <taxon>Lycopodiopsida</taxon>
        <taxon>Lycopodiales</taxon>
        <taxon>Lycopodiaceae</taxon>
        <taxon>Lycopodioideae</taxon>
        <taxon>Diphasiastrum</taxon>
    </lineage>
</organism>
<gene>
    <name evidence="1" type="ORF">O6H91_18G014200</name>
</gene>
<dbReference type="Proteomes" id="UP001162992">
    <property type="component" value="Chromosome 18"/>
</dbReference>
<name>A0ACC2AYD4_DIPCM</name>
<comment type="caution">
    <text evidence="1">The sequence shown here is derived from an EMBL/GenBank/DDBJ whole genome shotgun (WGS) entry which is preliminary data.</text>
</comment>
<accession>A0ACC2AYD4</accession>